<feature type="domain" description="Bacteriophage lambda Replication protein O N-terminal" evidence="2">
    <location>
        <begin position="17"/>
        <end position="112"/>
    </location>
</feature>
<dbReference type="NCBIfam" id="TIGR01610">
    <property type="entry name" value="phage_O_Nterm"/>
    <property type="match status" value="1"/>
</dbReference>
<organism evidence="3 4">
    <name type="scientific">Noviherbaspirillum suwonense</name>
    <dbReference type="NCBI Taxonomy" id="1224511"/>
    <lineage>
        <taxon>Bacteria</taxon>
        <taxon>Pseudomonadati</taxon>
        <taxon>Pseudomonadota</taxon>
        <taxon>Betaproteobacteria</taxon>
        <taxon>Burkholderiales</taxon>
        <taxon>Oxalobacteraceae</taxon>
        <taxon>Noviherbaspirillum</taxon>
    </lineage>
</organism>
<dbReference type="RefSeq" id="WP_283443975.1">
    <property type="nucleotide sequence ID" value="NZ_FXUL01000017.1"/>
</dbReference>
<comment type="caution">
    <text evidence="3">The sequence shown here is derived from an EMBL/GenBank/DDBJ whole genome shotgun (WGS) entry which is preliminary data.</text>
</comment>
<name>A0ABY1QK08_9BURK</name>
<evidence type="ECO:0000313" key="3">
    <source>
        <dbReference type="EMBL" id="SMP71836.1"/>
    </source>
</evidence>
<proteinExistence type="predicted"/>
<evidence type="ECO:0000313" key="4">
    <source>
        <dbReference type="Proteomes" id="UP001158049"/>
    </source>
</evidence>
<evidence type="ECO:0000259" key="2">
    <source>
        <dbReference type="Pfam" id="PF04492"/>
    </source>
</evidence>
<gene>
    <name evidence="3" type="ORF">SAMN06295970_11778</name>
</gene>
<keyword evidence="4" id="KW-1185">Reference proteome</keyword>
<dbReference type="InterPro" id="IPR006497">
    <property type="entry name" value="Phage_lambda_VrpO_N"/>
</dbReference>
<feature type="compositionally biased region" description="Basic and acidic residues" evidence="1">
    <location>
        <begin position="153"/>
        <end position="169"/>
    </location>
</feature>
<accession>A0ABY1QK08</accession>
<reference evidence="3 4" key="1">
    <citation type="submission" date="2017-05" db="EMBL/GenBank/DDBJ databases">
        <authorList>
            <person name="Varghese N."/>
            <person name="Submissions S."/>
        </authorList>
    </citation>
    <scope>NUCLEOTIDE SEQUENCE [LARGE SCALE GENOMIC DNA]</scope>
    <source>
        <strain evidence="3 4">DSM 26001</strain>
    </source>
</reference>
<dbReference type="Pfam" id="PF04492">
    <property type="entry name" value="Phage_rep_O"/>
    <property type="match status" value="1"/>
</dbReference>
<dbReference type="Gene3D" id="1.10.10.10">
    <property type="entry name" value="Winged helix-like DNA-binding domain superfamily/Winged helix DNA-binding domain"/>
    <property type="match status" value="1"/>
</dbReference>
<dbReference type="Proteomes" id="UP001158049">
    <property type="component" value="Unassembled WGS sequence"/>
</dbReference>
<dbReference type="EMBL" id="FXUL01000017">
    <property type="protein sequence ID" value="SMP71836.1"/>
    <property type="molecule type" value="Genomic_DNA"/>
</dbReference>
<evidence type="ECO:0000256" key="1">
    <source>
        <dbReference type="SAM" id="MobiDB-lite"/>
    </source>
</evidence>
<dbReference type="InterPro" id="IPR036388">
    <property type="entry name" value="WH-like_DNA-bd_sf"/>
</dbReference>
<dbReference type="SUPFAM" id="SSF46785">
    <property type="entry name" value="Winged helix' DNA-binding domain"/>
    <property type="match status" value="1"/>
</dbReference>
<feature type="region of interest" description="Disordered" evidence="1">
    <location>
        <begin position="123"/>
        <end position="179"/>
    </location>
</feature>
<feature type="compositionally biased region" description="Basic and acidic residues" evidence="1">
    <location>
        <begin position="136"/>
        <end position="145"/>
    </location>
</feature>
<sequence>MSANVHRIADHQPRSPQVENGYIRVANELNQAICRAHLSGNEMAVAFAIVAKTYGYNKKTDDMSASQIGEYCDIARNHVTEVLKSLEARNIITKRPGRYGSIIGIQKDYSLWLPKEKRKEKQVEQAASPSYGLGEEVVRNSDSDSPKLGQVDSPKDGHTKDNLPKDNQQKTKRASRRGKENCFDSWIAETKEQGIKPIPEDHSVFTYAEKIALPIDYVRLCWLEFKTEHAGNTEKTQRDWPKAFSNYVRKNYYRLWFGKDGGWSLTTRGIQLEKEMRGQ</sequence>
<dbReference type="InterPro" id="IPR036390">
    <property type="entry name" value="WH_DNA-bd_sf"/>
</dbReference>
<protein>
    <submittedName>
        <fullName evidence="3">Phage replication protein O</fullName>
    </submittedName>
</protein>